<dbReference type="STRING" id="1050174.CEPID_07720"/>
<proteinExistence type="predicted"/>
<feature type="transmembrane region" description="Helical" evidence="1">
    <location>
        <begin position="181"/>
        <end position="201"/>
    </location>
</feature>
<feature type="transmembrane region" description="Helical" evidence="1">
    <location>
        <begin position="116"/>
        <end position="133"/>
    </location>
</feature>
<evidence type="ECO:0000256" key="1">
    <source>
        <dbReference type="SAM" id="Phobius"/>
    </source>
</evidence>
<gene>
    <name evidence="2" type="ORF">CEPID_07720</name>
</gene>
<dbReference type="EMBL" id="CP011541">
    <property type="protein sequence ID" value="AKK03394.1"/>
    <property type="molecule type" value="Genomic_DNA"/>
</dbReference>
<evidence type="ECO:0000313" key="3">
    <source>
        <dbReference type="Proteomes" id="UP000035368"/>
    </source>
</evidence>
<protein>
    <submittedName>
        <fullName evidence="2">Uncharacterized protein</fullName>
    </submittedName>
</protein>
<keyword evidence="1" id="KW-0812">Transmembrane</keyword>
<feature type="transmembrane region" description="Helical" evidence="1">
    <location>
        <begin position="145"/>
        <end position="169"/>
    </location>
</feature>
<dbReference type="AlphaFoldDB" id="A0A0G3GQH4"/>
<keyword evidence="3" id="KW-1185">Reference proteome</keyword>
<dbReference type="Proteomes" id="UP000035368">
    <property type="component" value="Chromosome"/>
</dbReference>
<name>A0A0G3GQH4_9CORY</name>
<sequence length="216" mass="22192">MIAAASGITLLALMGNRTGQGNWRIRSAPILSAVGGTMCLITGLAHATAYAVALDRGFKIVLTGSRYAVGLALISCLIGGIMQLPARWTAATSTLILGPSAVGWLSVQTNDLPTRIAAGLVALCTAIVAAVVCRRTATQPLSISVVCALIALTSIGSIMVYGTFVAFTPTDWWRDFASPHILAYGYAIAAASGILAGFTFAPSAAPATVKDPNEPQ</sequence>
<keyword evidence="1" id="KW-1133">Transmembrane helix</keyword>
<dbReference type="KEGG" id="cei:CEPID_07720"/>
<evidence type="ECO:0000313" key="2">
    <source>
        <dbReference type="EMBL" id="AKK03394.1"/>
    </source>
</evidence>
<reference evidence="2 3" key="1">
    <citation type="submission" date="2015-05" db="EMBL/GenBank/DDBJ databases">
        <title>Complete genome sequence of Corynebacterium epidermidicanis DSM 45586, isolated from the skin of a dog suffering from pruritus.</title>
        <authorList>
            <person name="Ruckert C."/>
            <person name="Albersmeier A."/>
            <person name="Winkler A."/>
            <person name="Tauch A."/>
        </authorList>
    </citation>
    <scope>NUCLEOTIDE SEQUENCE [LARGE SCALE GENOMIC DNA]</scope>
    <source>
        <strain evidence="2 3">DSM 45586</strain>
    </source>
</reference>
<keyword evidence="1" id="KW-0472">Membrane</keyword>
<organism evidence="2 3">
    <name type="scientific">Corynebacterium epidermidicanis</name>
    <dbReference type="NCBI Taxonomy" id="1050174"/>
    <lineage>
        <taxon>Bacteria</taxon>
        <taxon>Bacillati</taxon>
        <taxon>Actinomycetota</taxon>
        <taxon>Actinomycetes</taxon>
        <taxon>Mycobacteriales</taxon>
        <taxon>Corynebacteriaceae</taxon>
        <taxon>Corynebacterium</taxon>
    </lineage>
</organism>
<accession>A0A0G3GQH4</accession>
<feature type="transmembrane region" description="Helical" evidence="1">
    <location>
        <begin position="66"/>
        <end position="86"/>
    </location>
</feature>
<feature type="transmembrane region" description="Helical" evidence="1">
    <location>
        <begin position="31"/>
        <end position="54"/>
    </location>
</feature>